<protein>
    <submittedName>
        <fullName evidence="5">TetR/AcrR family transcriptional regulator</fullName>
    </submittedName>
</protein>
<reference evidence="5" key="1">
    <citation type="submission" date="2020-10" db="EMBL/GenBank/DDBJ databases">
        <authorList>
            <person name="Gilroy R."/>
        </authorList>
    </citation>
    <scope>NUCLEOTIDE SEQUENCE</scope>
    <source>
        <strain evidence="5">ChiHcec3-11533</strain>
    </source>
</reference>
<dbReference type="AlphaFoldDB" id="A0A9D1IE76"/>
<dbReference type="Pfam" id="PF14278">
    <property type="entry name" value="TetR_C_8"/>
    <property type="match status" value="1"/>
</dbReference>
<dbReference type="EMBL" id="DVMU01000151">
    <property type="protein sequence ID" value="HIU34244.1"/>
    <property type="molecule type" value="Genomic_DNA"/>
</dbReference>
<reference evidence="5" key="2">
    <citation type="journal article" date="2021" name="PeerJ">
        <title>Extensive microbial diversity within the chicken gut microbiome revealed by metagenomics and culture.</title>
        <authorList>
            <person name="Gilroy R."/>
            <person name="Ravi A."/>
            <person name="Getino M."/>
            <person name="Pursley I."/>
            <person name="Horton D.L."/>
            <person name="Alikhan N.F."/>
            <person name="Baker D."/>
            <person name="Gharbi K."/>
            <person name="Hall N."/>
            <person name="Watson M."/>
            <person name="Adriaenssens E.M."/>
            <person name="Foster-Nyarko E."/>
            <person name="Jarju S."/>
            <person name="Secka A."/>
            <person name="Antonio M."/>
            <person name="Oren A."/>
            <person name="Chaudhuri R.R."/>
            <person name="La Ragione R."/>
            <person name="Hildebrand F."/>
            <person name="Pallen M.J."/>
        </authorList>
    </citation>
    <scope>NUCLEOTIDE SEQUENCE</scope>
    <source>
        <strain evidence="5">ChiHcec3-11533</strain>
    </source>
</reference>
<dbReference type="InterPro" id="IPR050624">
    <property type="entry name" value="HTH-type_Tx_Regulator"/>
</dbReference>
<comment type="caution">
    <text evidence="5">The sequence shown here is derived from an EMBL/GenBank/DDBJ whole genome shotgun (WGS) entry which is preliminary data.</text>
</comment>
<dbReference type="Proteomes" id="UP000824072">
    <property type="component" value="Unassembled WGS sequence"/>
</dbReference>
<sequence>MTKSESKYFRTALCMDEALISLLKEKDLEYITVKEICQRAGVNRSTFYLHYETIADLVSEAVEMVNQRFSAYFAETQDISGEIGRADLPDLVLIRREYLYPYLRFVSEHKDLYRAAFRNPSQMRADLKYSQLKEHILEPILRRFGVPEPCWKYCIAYYIEGVAAVLREWLAADCHDPIEMIADVIEECVHPTEGIREKRQGDTDDVSTTETAPGTM</sequence>
<evidence type="ECO:0000256" key="1">
    <source>
        <dbReference type="ARBA" id="ARBA00023125"/>
    </source>
</evidence>
<evidence type="ECO:0000259" key="4">
    <source>
        <dbReference type="PROSITE" id="PS50977"/>
    </source>
</evidence>
<dbReference type="GO" id="GO:0003677">
    <property type="term" value="F:DNA binding"/>
    <property type="evidence" value="ECO:0007669"/>
    <property type="project" value="UniProtKB-UniRule"/>
</dbReference>
<organism evidence="5 6">
    <name type="scientific">Candidatus Pullichristensenella excrementigallinarum</name>
    <dbReference type="NCBI Taxonomy" id="2840907"/>
    <lineage>
        <taxon>Bacteria</taxon>
        <taxon>Bacillati</taxon>
        <taxon>Bacillota</taxon>
        <taxon>Clostridia</taxon>
        <taxon>Candidatus Pullichristensenella</taxon>
    </lineage>
</organism>
<dbReference type="InterPro" id="IPR009057">
    <property type="entry name" value="Homeodomain-like_sf"/>
</dbReference>
<keyword evidence="1 2" id="KW-0238">DNA-binding</keyword>
<dbReference type="Gene3D" id="1.10.357.10">
    <property type="entry name" value="Tetracycline Repressor, domain 2"/>
    <property type="match status" value="1"/>
</dbReference>
<name>A0A9D1IE76_9FIRM</name>
<accession>A0A9D1IE76</accession>
<feature type="compositionally biased region" description="Basic and acidic residues" evidence="3">
    <location>
        <begin position="193"/>
        <end position="202"/>
    </location>
</feature>
<dbReference type="Pfam" id="PF00440">
    <property type="entry name" value="TetR_N"/>
    <property type="match status" value="1"/>
</dbReference>
<evidence type="ECO:0000256" key="2">
    <source>
        <dbReference type="PROSITE-ProRule" id="PRU00335"/>
    </source>
</evidence>
<dbReference type="InterPro" id="IPR001647">
    <property type="entry name" value="HTH_TetR"/>
</dbReference>
<feature type="compositionally biased region" description="Polar residues" evidence="3">
    <location>
        <begin position="206"/>
        <end position="216"/>
    </location>
</feature>
<dbReference type="InterPro" id="IPR039532">
    <property type="entry name" value="TetR_C_Firmicutes"/>
</dbReference>
<evidence type="ECO:0000313" key="6">
    <source>
        <dbReference type="Proteomes" id="UP000824072"/>
    </source>
</evidence>
<dbReference type="PROSITE" id="PS50977">
    <property type="entry name" value="HTH_TETR_2"/>
    <property type="match status" value="1"/>
</dbReference>
<dbReference type="PANTHER" id="PTHR43479:SF11">
    <property type="entry name" value="ACREF_ENVCD OPERON REPRESSOR-RELATED"/>
    <property type="match status" value="1"/>
</dbReference>
<proteinExistence type="predicted"/>
<dbReference type="SUPFAM" id="SSF46689">
    <property type="entry name" value="Homeodomain-like"/>
    <property type="match status" value="1"/>
</dbReference>
<evidence type="ECO:0000256" key="3">
    <source>
        <dbReference type="SAM" id="MobiDB-lite"/>
    </source>
</evidence>
<gene>
    <name evidence="5" type="ORF">IAB02_06750</name>
</gene>
<dbReference type="PANTHER" id="PTHR43479">
    <property type="entry name" value="ACREF/ENVCD OPERON REPRESSOR-RELATED"/>
    <property type="match status" value="1"/>
</dbReference>
<feature type="DNA-binding region" description="H-T-H motif" evidence="2">
    <location>
        <begin position="32"/>
        <end position="51"/>
    </location>
</feature>
<feature type="domain" description="HTH tetR-type" evidence="4">
    <location>
        <begin position="9"/>
        <end position="69"/>
    </location>
</feature>
<evidence type="ECO:0000313" key="5">
    <source>
        <dbReference type="EMBL" id="HIU34244.1"/>
    </source>
</evidence>
<feature type="region of interest" description="Disordered" evidence="3">
    <location>
        <begin position="193"/>
        <end position="216"/>
    </location>
</feature>